<proteinExistence type="inferred from homology"/>
<dbReference type="AlphaFoldDB" id="A0A1I1J747"/>
<evidence type="ECO:0000313" key="3">
    <source>
        <dbReference type="Proteomes" id="UP000199438"/>
    </source>
</evidence>
<dbReference type="SUPFAM" id="SSF52540">
    <property type="entry name" value="P-loop containing nucleoside triphosphate hydrolases"/>
    <property type="match status" value="1"/>
</dbReference>
<dbReference type="PANTHER" id="PTHR42743">
    <property type="entry name" value="AMINO-ACID AMINOTRANSFERASE"/>
    <property type="match status" value="1"/>
</dbReference>
<accession>A0A1I1J747</accession>
<sequence length="242" mass="28099">MIKPDIKRICLWSCPRNISTATMYSFAQRRDTKVYDEPLYGYYLKETNAAAYHPGAQEIIDSMECDGNKVVEMMLSNTEKPVLFFKNMTHHLLNLDTSFLKEVTNVLLTRDPRDMIPSFHQVIKNPTMQDVGYLAHTEILKELDKLNAETIVLDSTETLKDPEAKLKKLCDFIGIPFEENMLHWESGPLPEDGVWAPHWYNNVHNSTGFNKYEPKEKEVPKQLKPLLEKCIPHYEVLKQRSI</sequence>
<evidence type="ECO:0008006" key="4">
    <source>
        <dbReference type="Google" id="ProtNLM"/>
    </source>
</evidence>
<comment type="similarity">
    <text evidence="1">Belongs to the class-IV pyridoxal-phosphate-dependent aminotransferase family.</text>
</comment>
<dbReference type="Pfam" id="PF19798">
    <property type="entry name" value="Sulfotransfer_5"/>
    <property type="match status" value="1"/>
</dbReference>
<keyword evidence="3" id="KW-1185">Reference proteome</keyword>
<dbReference type="EMBL" id="FOKV01000004">
    <property type="protein sequence ID" value="SFC42428.1"/>
    <property type="molecule type" value="Genomic_DNA"/>
</dbReference>
<dbReference type="GO" id="GO:0019752">
    <property type="term" value="P:carboxylic acid metabolic process"/>
    <property type="evidence" value="ECO:0007669"/>
    <property type="project" value="TreeGrafter"/>
</dbReference>
<dbReference type="RefSeq" id="WP_245758622.1">
    <property type="nucleotide sequence ID" value="NZ_FOKV01000004.1"/>
</dbReference>
<dbReference type="InterPro" id="IPR027417">
    <property type="entry name" value="P-loop_NTPase"/>
</dbReference>
<organism evidence="2 3">
    <name type="scientific">Zunongwangia mangrovi</name>
    <dbReference type="NCBI Taxonomy" id="1334022"/>
    <lineage>
        <taxon>Bacteria</taxon>
        <taxon>Pseudomonadati</taxon>
        <taxon>Bacteroidota</taxon>
        <taxon>Flavobacteriia</taxon>
        <taxon>Flavobacteriales</taxon>
        <taxon>Flavobacteriaceae</taxon>
        <taxon>Zunongwangia</taxon>
    </lineage>
</organism>
<gene>
    <name evidence="2" type="ORF">SAMN04487907_104141</name>
</gene>
<evidence type="ECO:0000313" key="2">
    <source>
        <dbReference type="EMBL" id="SFC42428.1"/>
    </source>
</evidence>
<dbReference type="PANTHER" id="PTHR42743:SF11">
    <property type="entry name" value="AMINODEOXYCHORISMATE LYASE"/>
    <property type="match status" value="1"/>
</dbReference>
<dbReference type="InterPro" id="IPR050571">
    <property type="entry name" value="Class-IV_PLP-Dep_Aminotrnsfr"/>
</dbReference>
<protein>
    <recommendedName>
        <fullName evidence="4">Sulfotransferase family protein</fullName>
    </recommendedName>
</protein>
<dbReference type="STRING" id="1334022.SAMN04487907_104141"/>
<dbReference type="Proteomes" id="UP000199438">
    <property type="component" value="Unassembled WGS sequence"/>
</dbReference>
<dbReference type="Gene3D" id="3.40.50.300">
    <property type="entry name" value="P-loop containing nucleotide triphosphate hydrolases"/>
    <property type="match status" value="1"/>
</dbReference>
<evidence type="ECO:0000256" key="1">
    <source>
        <dbReference type="ARBA" id="ARBA00009320"/>
    </source>
</evidence>
<name>A0A1I1J747_9FLAO</name>
<reference evidence="3" key="1">
    <citation type="submission" date="2016-10" db="EMBL/GenBank/DDBJ databases">
        <authorList>
            <person name="Varghese N."/>
            <person name="Submissions S."/>
        </authorList>
    </citation>
    <scope>NUCLEOTIDE SEQUENCE [LARGE SCALE GENOMIC DNA]</scope>
    <source>
        <strain evidence="3">DSM 24499</strain>
    </source>
</reference>